<dbReference type="Pfam" id="PF10634">
    <property type="entry name" value="Iron_transport"/>
    <property type="match status" value="1"/>
</dbReference>
<protein>
    <submittedName>
        <fullName evidence="4">Iron transporter</fullName>
    </submittedName>
</protein>
<dbReference type="RefSeq" id="WP_187754807.1">
    <property type="nucleotide sequence ID" value="NZ_JABURY010000006.1"/>
</dbReference>
<dbReference type="Gene3D" id="2.60.40.2480">
    <property type="entry name" value="Periplasmic metal-binding protein Tp34-type"/>
    <property type="match status" value="1"/>
</dbReference>
<evidence type="ECO:0000313" key="5">
    <source>
        <dbReference type="Proteomes" id="UP000651208"/>
    </source>
</evidence>
<gene>
    <name evidence="4" type="ORF">FcAc13_03570</name>
</gene>
<name>A0ABR7QW67_9GAMM</name>
<feature type="chain" id="PRO_5046934333" evidence="3">
    <location>
        <begin position="24"/>
        <end position="188"/>
    </location>
</feature>
<keyword evidence="5" id="KW-1185">Reference proteome</keyword>
<dbReference type="Proteomes" id="UP000651208">
    <property type="component" value="Unassembled WGS sequence"/>
</dbReference>
<evidence type="ECO:0000256" key="1">
    <source>
        <dbReference type="ARBA" id="ARBA00010013"/>
    </source>
</evidence>
<dbReference type="PIRSF" id="PIRSF017018">
    <property type="entry name" value="Tp34"/>
    <property type="match status" value="1"/>
</dbReference>
<comment type="caution">
    <text evidence="4">The sequence shown here is derived from an EMBL/GenBank/DDBJ whole genome shotgun (WGS) entry which is preliminary data.</text>
</comment>
<organism evidence="4 5">
    <name type="scientific">Frischella japonica</name>
    <dbReference type="NCBI Taxonomy" id="2741544"/>
    <lineage>
        <taxon>Bacteria</taxon>
        <taxon>Pseudomonadati</taxon>
        <taxon>Pseudomonadota</taxon>
        <taxon>Gammaproteobacteria</taxon>
        <taxon>Orbales</taxon>
        <taxon>Orbaceae</taxon>
        <taxon>Frischella</taxon>
    </lineage>
</organism>
<reference evidence="4 5" key="1">
    <citation type="submission" date="2020-06" db="EMBL/GenBank/DDBJ databases">
        <title>Frischella cerana isolated from Apis cerana gut homogenate.</title>
        <authorList>
            <person name="Wolter L.A."/>
            <person name="Suenami S."/>
            <person name="Miyazaki R."/>
        </authorList>
    </citation>
    <scope>NUCLEOTIDE SEQUENCE [LARGE SCALE GENOMIC DNA]</scope>
    <source>
        <strain evidence="4 5">Ac13</strain>
    </source>
</reference>
<evidence type="ECO:0000313" key="4">
    <source>
        <dbReference type="EMBL" id="MBC9130385.1"/>
    </source>
</evidence>
<dbReference type="InterPro" id="IPR018470">
    <property type="entry name" value="Metal-bd_Tp34-typ"/>
</dbReference>
<evidence type="ECO:0000256" key="2">
    <source>
        <dbReference type="ARBA" id="ARBA00022729"/>
    </source>
</evidence>
<keyword evidence="2 3" id="KW-0732">Signal</keyword>
<dbReference type="EMBL" id="JABURY010000006">
    <property type="protein sequence ID" value="MBC9130385.1"/>
    <property type="molecule type" value="Genomic_DNA"/>
</dbReference>
<dbReference type="InterPro" id="IPR038482">
    <property type="entry name" value="Tp34-type_sf"/>
</dbReference>
<evidence type="ECO:0000256" key="3">
    <source>
        <dbReference type="SAM" id="SignalP"/>
    </source>
</evidence>
<proteinExistence type="inferred from homology"/>
<accession>A0ABR7QW67</accession>
<comment type="similarity">
    <text evidence="1">Belongs to the UPF0423 family.</text>
</comment>
<sequence>MKKLALAVGITSILALSPLAANAAAPTPDEVAGFEEFPIGDEVTVGPLHIAAVYFQPVDMEPAGMGGLAASKSDMHLEADISAADGNELGYGAGDFVPYLTVKYKIQKSGSNNIIEGNFMPMNASDGPHYGNNVKLDGAGKYKITFIIENPEKQGYLLHVDKETGVEGRFWKKPIEVSWDFDFIPRVW</sequence>
<feature type="signal peptide" evidence="3">
    <location>
        <begin position="1"/>
        <end position="23"/>
    </location>
</feature>